<dbReference type="Proteomes" id="UP000029389">
    <property type="component" value="Unassembled WGS sequence"/>
</dbReference>
<evidence type="ECO:0000313" key="1">
    <source>
        <dbReference type="EMBL" id="KFN01971.1"/>
    </source>
</evidence>
<accession>A0A090ZCF6</accession>
<dbReference type="EMBL" id="JMQC01000008">
    <property type="protein sequence ID" value="KFN01971.1"/>
    <property type="molecule type" value="Genomic_DNA"/>
</dbReference>
<dbReference type="PATRIC" id="fig|1405.8.peg.4993"/>
<comment type="caution">
    <text evidence="1">The sequence shown here is derived from an EMBL/GenBank/DDBJ whole genome shotgun (WGS) entry which is preliminary data.</text>
</comment>
<dbReference type="AlphaFoldDB" id="A0A090ZCF6"/>
<proteinExistence type="predicted"/>
<evidence type="ECO:0000313" key="2">
    <source>
        <dbReference type="Proteomes" id="UP000029389"/>
    </source>
</evidence>
<organism evidence="1 2">
    <name type="scientific">Bacillus clarus</name>
    <dbReference type="NCBI Taxonomy" id="2338372"/>
    <lineage>
        <taxon>Bacteria</taxon>
        <taxon>Bacillati</taxon>
        <taxon>Bacillota</taxon>
        <taxon>Bacilli</taxon>
        <taxon>Bacillales</taxon>
        <taxon>Bacillaceae</taxon>
        <taxon>Bacillus</taxon>
        <taxon>Bacillus cereus group</taxon>
    </lineage>
</organism>
<dbReference type="Gene3D" id="3.40.50.410">
    <property type="entry name" value="von Willebrand factor, type A domain"/>
    <property type="match status" value="1"/>
</dbReference>
<gene>
    <name evidence="1" type="ORF">DJ93_4850</name>
</gene>
<dbReference type="InterPro" id="IPR036465">
    <property type="entry name" value="vWFA_dom_sf"/>
</dbReference>
<sequence length="231" mass="25875">MVKYPNGKYNGKYKVGLLDVEKEAVRDTETNIKSAEWNGKSYSEQAELYLHTIYSLLKQEITPLDQIPLRILEVGDFGTEEKKTLGTKDEQKNKAESGSYNMEILLDASGSRAGKIDGKMKMNIAKEAIQQFVSNLPETVNVSLRVYGHKGSNEEKDKELSCGAIENVYTLQKYNQSTFRKSLDGFQPVGWTPLAEAIKKSTETFQLAKTFLPQMLFLSNTPLGQGKDSNS</sequence>
<reference evidence="1 2" key="1">
    <citation type="submission" date="2014-04" db="EMBL/GenBank/DDBJ databases">
        <authorList>
            <person name="Bishop-Lilly K.A."/>
            <person name="Broomall S.M."/>
            <person name="Chain P.S."/>
            <person name="Chertkov O."/>
            <person name="Coyne S.R."/>
            <person name="Daligault H.E."/>
            <person name="Davenport K.W."/>
            <person name="Erkkila T."/>
            <person name="Frey K.G."/>
            <person name="Gibbons H.S."/>
            <person name="Gu W."/>
            <person name="Jaissle J."/>
            <person name="Johnson S.L."/>
            <person name="Koroleva G.I."/>
            <person name="Ladner J.T."/>
            <person name="Lo C.-C."/>
            <person name="Minogue T.D."/>
            <person name="Munk C."/>
            <person name="Palacios G.F."/>
            <person name="Redden C.L."/>
            <person name="Rosenzweig C.N."/>
            <person name="Scholz M.B."/>
            <person name="Teshima H."/>
            <person name="Xu Y."/>
        </authorList>
    </citation>
    <scope>NUCLEOTIDE SEQUENCE [LARGE SCALE GENOMIC DNA]</scope>
    <source>
        <strain evidence="1 2">BHP</strain>
    </source>
</reference>
<protein>
    <submittedName>
        <fullName evidence="1">von Willebrand factor type A domain protein</fullName>
    </submittedName>
</protein>
<dbReference type="SUPFAM" id="SSF53300">
    <property type="entry name" value="vWA-like"/>
    <property type="match status" value="1"/>
</dbReference>
<dbReference type="RefSeq" id="WP_181969198.1">
    <property type="nucleotide sequence ID" value="NZ_JMQC01000008.1"/>
</dbReference>
<name>A0A090ZCF6_9BACI</name>